<dbReference type="InterPro" id="IPR049191">
    <property type="entry name" value="SutA_RBD"/>
</dbReference>
<evidence type="ECO:0000259" key="2">
    <source>
        <dbReference type="Pfam" id="PF20661"/>
    </source>
</evidence>
<feature type="region of interest" description="Disordered" evidence="1">
    <location>
        <begin position="1"/>
        <end position="26"/>
    </location>
</feature>
<evidence type="ECO:0000313" key="4">
    <source>
        <dbReference type="Proteomes" id="UP000074119"/>
    </source>
</evidence>
<feature type="domain" description="Transcriptional regulator SutA RNAP-binding" evidence="2">
    <location>
        <begin position="24"/>
        <end position="54"/>
    </location>
</feature>
<name>A0A127M154_9GAMM</name>
<accession>A0A127M154</accession>
<dbReference type="Pfam" id="PF20661">
    <property type="entry name" value="SutA-RBD"/>
    <property type="match status" value="1"/>
</dbReference>
<organism evidence="3 4">
    <name type="scientific">Zhongshania aliphaticivorans</name>
    <dbReference type="NCBI Taxonomy" id="1470434"/>
    <lineage>
        <taxon>Bacteria</taxon>
        <taxon>Pseudomonadati</taxon>
        <taxon>Pseudomonadota</taxon>
        <taxon>Gammaproteobacteria</taxon>
        <taxon>Cellvibrionales</taxon>
        <taxon>Spongiibacteraceae</taxon>
        <taxon>Zhongshania</taxon>
    </lineage>
</organism>
<dbReference type="RefSeq" id="WP_008253412.1">
    <property type="nucleotide sequence ID" value="NZ_CP014544.1"/>
</dbReference>
<dbReference type="KEGG" id="zal:AZF00_00960"/>
<sequence>MGSRSRSTDSQVSNPSFVPSQTVHDRMRDQLSKDVQDFLARGGEIKHLEPHMRSNLADIDSDSDTF</sequence>
<dbReference type="Proteomes" id="UP000074119">
    <property type="component" value="Chromosome"/>
</dbReference>
<protein>
    <recommendedName>
        <fullName evidence="2">Transcriptional regulator SutA RNAP-binding domain-containing protein</fullName>
    </recommendedName>
</protein>
<evidence type="ECO:0000313" key="3">
    <source>
        <dbReference type="EMBL" id="AMO66955.1"/>
    </source>
</evidence>
<evidence type="ECO:0000256" key="1">
    <source>
        <dbReference type="SAM" id="MobiDB-lite"/>
    </source>
</evidence>
<dbReference type="EMBL" id="CP014544">
    <property type="protein sequence ID" value="AMO66955.1"/>
    <property type="molecule type" value="Genomic_DNA"/>
</dbReference>
<feature type="compositionally biased region" description="Polar residues" evidence="1">
    <location>
        <begin position="1"/>
        <end position="22"/>
    </location>
</feature>
<gene>
    <name evidence="3" type="ORF">AZF00_00960</name>
</gene>
<proteinExistence type="predicted"/>
<dbReference type="AlphaFoldDB" id="A0A127M154"/>
<reference evidence="3 4" key="1">
    <citation type="submission" date="2015-12" db="EMBL/GenBank/DDBJ databases">
        <authorList>
            <person name="Shamseldin A."/>
            <person name="Moawad H."/>
            <person name="Abd El-Rahim W.M."/>
            <person name="Sadowsky M.J."/>
        </authorList>
    </citation>
    <scope>NUCLEOTIDE SEQUENCE [LARGE SCALE GENOMIC DNA]</scope>
    <source>
        <strain evidence="3 4">SM2</strain>
    </source>
</reference>